<dbReference type="PANTHER" id="PTHR48081">
    <property type="entry name" value="AB HYDROLASE SUPERFAMILY PROTEIN C4A8.06C"/>
    <property type="match status" value="1"/>
</dbReference>
<dbReference type="InterPro" id="IPR033140">
    <property type="entry name" value="Lipase_GDXG_put_SER_AS"/>
</dbReference>
<dbReference type="InterPro" id="IPR050300">
    <property type="entry name" value="GDXG_lipolytic_enzyme"/>
</dbReference>
<evidence type="ECO:0000256" key="1">
    <source>
        <dbReference type="ARBA" id="ARBA00010515"/>
    </source>
</evidence>
<feature type="domain" description="Alpha/beta hydrolase fold-3" evidence="4">
    <location>
        <begin position="96"/>
        <end position="297"/>
    </location>
</feature>
<dbReference type="EMBL" id="VNFH01000005">
    <property type="protein sequence ID" value="TVU70649.1"/>
    <property type="molecule type" value="Genomic_DNA"/>
</dbReference>
<dbReference type="AlphaFoldDB" id="A0A558HND7"/>
<dbReference type="InterPro" id="IPR029058">
    <property type="entry name" value="AB_hydrolase_fold"/>
</dbReference>
<dbReference type="OrthoDB" id="5729797at2"/>
<dbReference type="InterPro" id="IPR002168">
    <property type="entry name" value="Lipase_GDXG_HIS_AS"/>
</dbReference>
<feature type="active site" evidence="3">
    <location>
        <position position="169"/>
    </location>
</feature>
<dbReference type="STRING" id="553385.GCA_000591415_02491"/>
<dbReference type="Proteomes" id="UP000319941">
    <property type="component" value="Unassembled WGS sequence"/>
</dbReference>
<dbReference type="Gene3D" id="3.40.50.1820">
    <property type="entry name" value="alpha/beta hydrolase"/>
    <property type="match status" value="1"/>
</dbReference>
<sequence>MDSHADAPLQNTDDAHAGLAPVIAHLKHIKALTLRTGTDLGAKRTLLNAYFAADARILDTGVTPTLLMVPGGADERLCEVIELPAASEAPAKPRRLLYLHGGSWIAGSPAGHRPLASRLGAAVRSQTYTLDYRLAPEAAFPAGLDDVLSAWRWLCAEFPDDHLLLAGDSAGGNLTLAALNVLKSANERLPDAVIALSPPTDLSWGSASLSRKAEVDPILDPNLLPYVSMAYVQDGTDLGDPRISPLEGDLSGLPPILIQCGEAEILLDDSRRYAAQAQDSGSPVTLSLWPDMPHVFVGFAPLLTAANEALEEAGQFVDMTLVASGTA</sequence>
<protein>
    <submittedName>
        <fullName evidence="5">Alpha/beta hydrolase</fullName>
    </submittedName>
</protein>
<accession>A0A558HND7</accession>
<reference evidence="5 6" key="1">
    <citation type="submission" date="2019-07" db="EMBL/GenBank/DDBJ databases">
        <title>Diversity of Bacteria from Kongsfjorden, Arctic.</title>
        <authorList>
            <person name="Yu Y."/>
        </authorList>
    </citation>
    <scope>NUCLEOTIDE SEQUENCE [LARGE SCALE GENOMIC DNA]</scope>
    <source>
        <strain evidence="5 6">SM1923</strain>
    </source>
</reference>
<keyword evidence="6" id="KW-1185">Reference proteome</keyword>
<dbReference type="SUPFAM" id="SSF53474">
    <property type="entry name" value="alpha/beta-Hydrolases"/>
    <property type="match status" value="1"/>
</dbReference>
<proteinExistence type="inferred from homology"/>
<evidence type="ECO:0000313" key="5">
    <source>
        <dbReference type="EMBL" id="TVU70649.1"/>
    </source>
</evidence>
<dbReference type="PROSITE" id="PS01174">
    <property type="entry name" value="LIPASE_GDXG_SER"/>
    <property type="match status" value="1"/>
</dbReference>
<evidence type="ECO:0000256" key="2">
    <source>
        <dbReference type="ARBA" id="ARBA00022801"/>
    </source>
</evidence>
<evidence type="ECO:0000259" key="4">
    <source>
        <dbReference type="Pfam" id="PF07859"/>
    </source>
</evidence>
<name>A0A558HND7_9GAMM</name>
<dbReference type="Pfam" id="PF07859">
    <property type="entry name" value="Abhydrolase_3"/>
    <property type="match status" value="1"/>
</dbReference>
<comment type="similarity">
    <text evidence="1">Belongs to the 'GDXG' lipolytic enzyme family.</text>
</comment>
<dbReference type="PROSITE" id="PS01173">
    <property type="entry name" value="LIPASE_GDXG_HIS"/>
    <property type="match status" value="1"/>
</dbReference>
<comment type="caution">
    <text evidence="5">The sequence shown here is derived from an EMBL/GenBank/DDBJ whole genome shotgun (WGS) entry which is preliminary data.</text>
</comment>
<evidence type="ECO:0000313" key="6">
    <source>
        <dbReference type="Proteomes" id="UP000319941"/>
    </source>
</evidence>
<gene>
    <name evidence="5" type="ORF">FQP86_08485</name>
</gene>
<dbReference type="GO" id="GO:0016787">
    <property type="term" value="F:hydrolase activity"/>
    <property type="evidence" value="ECO:0007669"/>
    <property type="project" value="UniProtKB-KW"/>
</dbReference>
<keyword evidence="2 5" id="KW-0378">Hydrolase</keyword>
<evidence type="ECO:0000256" key="3">
    <source>
        <dbReference type="PROSITE-ProRule" id="PRU10038"/>
    </source>
</evidence>
<dbReference type="RefSeq" id="WP_088742933.1">
    <property type="nucleotide sequence ID" value="NZ_CAWOWR010000107.1"/>
</dbReference>
<dbReference type="PANTHER" id="PTHR48081:SF8">
    <property type="entry name" value="ALPHA_BETA HYDROLASE FOLD-3 DOMAIN-CONTAINING PROTEIN-RELATED"/>
    <property type="match status" value="1"/>
</dbReference>
<dbReference type="InterPro" id="IPR013094">
    <property type="entry name" value="AB_hydrolase_3"/>
</dbReference>
<organism evidence="5 6">
    <name type="scientific">Cobetia crustatorum</name>
    <dbReference type="NCBI Taxonomy" id="553385"/>
    <lineage>
        <taxon>Bacteria</taxon>
        <taxon>Pseudomonadati</taxon>
        <taxon>Pseudomonadota</taxon>
        <taxon>Gammaproteobacteria</taxon>
        <taxon>Oceanospirillales</taxon>
        <taxon>Halomonadaceae</taxon>
        <taxon>Cobetia</taxon>
    </lineage>
</organism>